<reference evidence="1 2" key="1">
    <citation type="submission" date="2024-01" db="EMBL/GenBank/DDBJ databases">
        <authorList>
            <consortium name="Genoscope - CEA"/>
            <person name="William W."/>
        </authorList>
    </citation>
    <scope>NUCLEOTIDE SEQUENCE [LARGE SCALE GENOMIC DNA]</scope>
    <source>
        <strain evidence="1 2">29B2s-10</strain>
    </source>
</reference>
<keyword evidence="2" id="KW-1185">Reference proteome</keyword>
<accession>A0ABP0EIX8</accession>
<proteinExistence type="predicted"/>
<protein>
    <recommendedName>
        <fullName evidence="3">RNase III domain-containing protein</fullName>
    </recommendedName>
</protein>
<dbReference type="EMBL" id="OZ004259">
    <property type="protein sequence ID" value="CAK7915989.1"/>
    <property type="molecule type" value="Genomic_DNA"/>
</dbReference>
<gene>
    <name evidence="1" type="ORF">CAAN4_G01750</name>
</gene>
<evidence type="ECO:0000313" key="1">
    <source>
        <dbReference type="EMBL" id="CAK7915989.1"/>
    </source>
</evidence>
<sequence length="286" mass="32391">MLSTRLVRRMRMNWRCSYRSSSSSSSNNTQPDPALVSGRDLHEQFCMAAGEPQSHPWPVESDIKYYSSPDIFRRAGFLKEVESRTDPLKNFIGSQFPLSVAERMQVICGLTTLPSSMTGYQRLVKKNDSGLQKSVDDPPCSITNEYSSDHFRSLGRRIYEVQLRLIVFDSNYLSMAAEDIENNFALFADPHSTIIPFMKRNTIYDCILPFKGTSDGKYLDREERKVKQGIIRDTTAIASFYTLLGMLCLKFGTSKVAEPFIRDKIILGSNGIVNSLAESMSRTRSL</sequence>
<dbReference type="Proteomes" id="UP001497600">
    <property type="component" value="Chromosome G"/>
</dbReference>
<evidence type="ECO:0008006" key="3">
    <source>
        <dbReference type="Google" id="ProtNLM"/>
    </source>
</evidence>
<evidence type="ECO:0000313" key="2">
    <source>
        <dbReference type="Proteomes" id="UP001497600"/>
    </source>
</evidence>
<name>A0ABP0EIX8_9ASCO</name>
<organism evidence="1 2">
    <name type="scientific">[Candida] anglica</name>
    <dbReference type="NCBI Taxonomy" id="148631"/>
    <lineage>
        <taxon>Eukaryota</taxon>
        <taxon>Fungi</taxon>
        <taxon>Dikarya</taxon>
        <taxon>Ascomycota</taxon>
        <taxon>Saccharomycotina</taxon>
        <taxon>Pichiomycetes</taxon>
        <taxon>Debaryomycetaceae</taxon>
        <taxon>Kurtzmaniella</taxon>
    </lineage>
</organism>